<evidence type="ECO:0000256" key="1">
    <source>
        <dbReference type="SAM" id="MobiDB-lite"/>
    </source>
</evidence>
<evidence type="ECO:0000313" key="3">
    <source>
        <dbReference type="WBParaSite" id="TMUE_0000000549.1"/>
    </source>
</evidence>
<dbReference type="AlphaFoldDB" id="A0A5S6Q074"/>
<keyword evidence="2" id="KW-1185">Reference proteome</keyword>
<feature type="region of interest" description="Disordered" evidence="1">
    <location>
        <begin position="1"/>
        <end position="20"/>
    </location>
</feature>
<protein>
    <submittedName>
        <fullName evidence="3">Uncharacterized protein</fullName>
    </submittedName>
</protein>
<dbReference type="WBParaSite" id="TMUE_0000000549.1">
    <property type="protein sequence ID" value="TMUE_0000000549.1"/>
    <property type="gene ID" value="WBGene00296489"/>
</dbReference>
<name>A0A5S6Q074_TRIMR</name>
<evidence type="ECO:0000313" key="2">
    <source>
        <dbReference type="Proteomes" id="UP000046395"/>
    </source>
</evidence>
<dbReference type="Proteomes" id="UP000046395">
    <property type="component" value="Unassembled WGS sequence"/>
</dbReference>
<accession>A0A5S6Q074</accession>
<reference evidence="3" key="1">
    <citation type="submission" date="2019-12" db="UniProtKB">
        <authorList>
            <consortium name="WormBaseParasite"/>
        </authorList>
    </citation>
    <scope>IDENTIFICATION</scope>
</reference>
<sequence length="92" mass="10292">MVTTCRRGSNDGDGSGAVWDISKGETQRDAYGAYKELPLKLWQLLAAPATRCSASDYWTWHQRSIMSKCSLNLTCRSGRDLKRWQICSTGMG</sequence>
<proteinExistence type="predicted"/>
<organism evidence="2 3">
    <name type="scientific">Trichuris muris</name>
    <name type="common">Mouse whipworm</name>
    <dbReference type="NCBI Taxonomy" id="70415"/>
    <lineage>
        <taxon>Eukaryota</taxon>
        <taxon>Metazoa</taxon>
        <taxon>Ecdysozoa</taxon>
        <taxon>Nematoda</taxon>
        <taxon>Enoplea</taxon>
        <taxon>Dorylaimia</taxon>
        <taxon>Trichinellida</taxon>
        <taxon>Trichuridae</taxon>
        <taxon>Trichuris</taxon>
    </lineage>
</organism>